<dbReference type="Pfam" id="PF11007">
    <property type="entry name" value="CotJA"/>
    <property type="match status" value="1"/>
</dbReference>
<dbReference type="RefSeq" id="WP_128705742.1">
    <property type="nucleotide sequence ID" value="NZ_RLII01000002.1"/>
</dbReference>
<comment type="caution">
    <text evidence="1">The sequence shown here is derived from an EMBL/GenBank/DDBJ whole genome shotgun (WGS) entry which is preliminary data.</text>
</comment>
<dbReference type="AlphaFoldDB" id="A0A4V1K2H5"/>
<dbReference type="Proteomes" id="UP000289166">
    <property type="component" value="Unassembled WGS sequence"/>
</dbReference>
<gene>
    <name evidence="1" type="ORF">EFD62_03565</name>
</gene>
<evidence type="ECO:0000313" key="1">
    <source>
        <dbReference type="EMBL" id="RXE60309.1"/>
    </source>
</evidence>
<dbReference type="EMBL" id="RLII01000002">
    <property type="protein sequence ID" value="RXE60309.1"/>
    <property type="molecule type" value="Genomic_DNA"/>
</dbReference>
<proteinExistence type="predicted"/>
<evidence type="ECO:0000313" key="2">
    <source>
        <dbReference type="Proteomes" id="UP000289166"/>
    </source>
</evidence>
<organism evidence="1 2">
    <name type="scientific">Acetivibrio mesophilus</name>
    <dbReference type="NCBI Taxonomy" id="2487273"/>
    <lineage>
        <taxon>Bacteria</taxon>
        <taxon>Bacillati</taxon>
        <taxon>Bacillota</taxon>
        <taxon>Clostridia</taxon>
        <taxon>Eubacteriales</taxon>
        <taxon>Oscillospiraceae</taxon>
        <taxon>Acetivibrio</taxon>
    </lineage>
</organism>
<sequence length="85" mass="9482">MMQYPNCNSGMQVPSCNQGTMQPYQAKSMMPNAKIHCMPMLLAHAYVPFQCIGCIFPPMKGLDAGTIFPELYRPYGVDPEYTVDA</sequence>
<dbReference type="InterPro" id="IPR020256">
    <property type="entry name" value="Spore_coat_CotJA"/>
</dbReference>
<dbReference type="OrthoDB" id="9800571at2"/>
<reference evidence="2" key="1">
    <citation type="submission" date="2018-11" db="EMBL/GenBank/DDBJ databases">
        <title>Genome sequencing of a novel mesophilic and cellulolytic organism within the genus Hungateiclostridium.</title>
        <authorList>
            <person name="Rettenmaier R."/>
            <person name="Liebl W."/>
            <person name="Zverlov V."/>
        </authorList>
    </citation>
    <scope>NUCLEOTIDE SEQUENCE [LARGE SCALE GENOMIC DNA]</scope>
    <source>
        <strain evidence="2">N2K1</strain>
    </source>
</reference>
<protein>
    <submittedName>
        <fullName evidence="1">Spore coat associated protein CotJA</fullName>
    </submittedName>
</protein>
<accession>A0A4V1K2H5</accession>
<name>A0A4V1K2H5_9FIRM</name>
<keyword evidence="2" id="KW-1185">Reference proteome</keyword>